<feature type="compositionally biased region" description="Acidic residues" evidence="4">
    <location>
        <begin position="11"/>
        <end position="20"/>
    </location>
</feature>
<evidence type="ECO:0000313" key="7">
    <source>
        <dbReference type="Proteomes" id="UP000612282"/>
    </source>
</evidence>
<name>A0ABQ3XIE6_9ACTN</name>
<evidence type="ECO:0000256" key="3">
    <source>
        <dbReference type="ARBA" id="ARBA00022801"/>
    </source>
</evidence>
<proteinExistence type="predicted"/>
<dbReference type="CDD" id="cd22338">
    <property type="entry name" value="NaeI-like"/>
    <property type="match status" value="1"/>
</dbReference>
<dbReference type="Pfam" id="PF09126">
    <property type="entry name" value="NaeI"/>
    <property type="match status" value="1"/>
</dbReference>
<gene>
    <name evidence="6" type="ORF">Aco03nite_066570</name>
</gene>
<feature type="region of interest" description="Disordered" evidence="4">
    <location>
        <begin position="358"/>
        <end position="382"/>
    </location>
</feature>
<sequence>MTFEIPGQDALWDEPSEGEVDPVPLPTTLRARRSRLLPARPTSKNRPKHSRGPDVDLLVDPPTIEEDPELWAVHKAISRLDPYGDRTGYAIREALDQIYDGQRTGRWDFTQLLKTEKTHIGTLVEIWLQREFEFSDGRELDYNIAGADVDCKWSRNLYEWEIPEEMYSRGDKIALVVWANEYTARWASGLIRISEEVLRPRGNQRDKKRHLNDRGRGRILWLVAGADLVKNTLLHISDPQKLNRIAYATRGQIAVDNLFRELPGELVNRATVLTAAQQVDSAKRVRDSRIRLRPDGIVIFGHYRPHPRMAEELGLPAPTLGRFVSARIHPWQEGDSESNTLIYGSPWRLARPEDPIVPAPDIAPEKLNKWSKDQGTSHRMIE</sequence>
<protein>
    <recommendedName>
        <fullName evidence="5">Type II restriction enzyme NaeI domain-containing protein</fullName>
    </recommendedName>
</protein>
<keyword evidence="3" id="KW-0378">Hydrolase</keyword>
<dbReference type="SUPFAM" id="SSF52980">
    <property type="entry name" value="Restriction endonuclease-like"/>
    <property type="match status" value="1"/>
</dbReference>
<feature type="region of interest" description="Disordered" evidence="4">
    <location>
        <begin position="1"/>
        <end position="60"/>
    </location>
</feature>
<feature type="compositionally biased region" description="Basic and acidic residues" evidence="4">
    <location>
        <begin position="363"/>
        <end position="382"/>
    </location>
</feature>
<dbReference type="Gene3D" id="3.40.600.10">
    <property type="entry name" value="DNA mismatch repair MutH/Restriction endonuclease, type II"/>
    <property type="match status" value="1"/>
</dbReference>
<organism evidence="6 7">
    <name type="scientific">Actinoplanes couchii</name>
    <dbReference type="NCBI Taxonomy" id="403638"/>
    <lineage>
        <taxon>Bacteria</taxon>
        <taxon>Bacillati</taxon>
        <taxon>Actinomycetota</taxon>
        <taxon>Actinomycetes</taxon>
        <taxon>Micromonosporales</taxon>
        <taxon>Micromonosporaceae</taxon>
        <taxon>Actinoplanes</taxon>
    </lineage>
</organism>
<accession>A0ABQ3XIE6</accession>
<reference evidence="6 7" key="1">
    <citation type="submission" date="2021-01" db="EMBL/GenBank/DDBJ databases">
        <title>Whole genome shotgun sequence of Actinoplanes couchii NBRC 106145.</title>
        <authorList>
            <person name="Komaki H."/>
            <person name="Tamura T."/>
        </authorList>
    </citation>
    <scope>NUCLEOTIDE SEQUENCE [LARGE SCALE GENOMIC DNA]</scope>
    <source>
        <strain evidence="6 7">NBRC 106145</strain>
    </source>
</reference>
<evidence type="ECO:0000256" key="2">
    <source>
        <dbReference type="ARBA" id="ARBA00022759"/>
    </source>
</evidence>
<evidence type="ECO:0000256" key="1">
    <source>
        <dbReference type="ARBA" id="ARBA00022722"/>
    </source>
</evidence>
<dbReference type="InterPro" id="IPR037057">
    <property type="entry name" value="DNA_rep_MutH/T2_RE_sf"/>
</dbReference>
<dbReference type="Proteomes" id="UP000612282">
    <property type="component" value="Unassembled WGS sequence"/>
</dbReference>
<keyword evidence="1" id="KW-0540">Nuclease</keyword>
<dbReference type="Gene3D" id="1.10.10.10">
    <property type="entry name" value="Winged helix-like DNA-binding domain superfamily/Winged helix DNA-binding domain"/>
    <property type="match status" value="1"/>
</dbReference>
<evidence type="ECO:0000313" key="6">
    <source>
        <dbReference type="EMBL" id="GID58253.1"/>
    </source>
</evidence>
<keyword evidence="2" id="KW-0255">Endonuclease</keyword>
<evidence type="ECO:0000256" key="4">
    <source>
        <dbReference type="SAM" id="MobiDB-lite"/>
    </source>
</evidence>
<evidence type="ECO:0000259" key="5">
    <source>
        <dbReference type="Pfam" id="PF09126"/>
    </source>
</evidence>
<keyword evidence="7" id="KW-1185">Reference proteome</keyword>
<comment type="caution">
    <text evidence="6">The sequence shown here is derived from an EMBL/GenBank/DDBJ whole genome shotgun (WGS) entry which is preliminary data.</text>
</comment>
<dbReference type="InterPro" id="IPR015210">
    <property type="entry name" value="NaeI"/>
</dbReference>
<feature type="domain" description="Type II restriction enzyme NaeI" evidence="5">
    <location>
        <begin position="73"/>
        <end position="358"/>
    </location>
</feature>
<dbReference type="EMBL" id="BOMG01000082">
    <property type="protein sequence ID" value="GID58253.1"/>
    <property type="molecule type" value="Genomic_DNA"/>
</dbReference>
<dbReference type="InterPro" id="IPR036388">
    <property type="entry name" value="WH-like_DNA-bd_sf"/>
</dbReference>
<dbReference type="InterPro" id="IPR011335">
    <property type="entry name" value="Restrct_endonuc-II-like"/>
</dbReference>